<dbReference type="Proteomes" id="UP000282971">
    <property type="component" value="Unassembled WGS sequence"/>
</dbReference>
<reference evidence="1 2" key="1">
    <citation type="submission" date="2019-01" db="EMBL/GenBank/DDBJ databases">
        <authorList>
            <person name="Chen W.-M."/>
        </authorList>
    </citation>
    <scope>NUCLEOTIDE SEQUENCE [LARGE SCALE GENOMIC DNA]</scope>
    <source>
        <strain evidence="1 2">CCP-7</strain>
    </source>
</reference>
<dbReference type="AlphaFoldDB" id="A0A437MBZ6"/>
<dbReference type="EMBL" id="SACN01000001">
    <property type="protein sequence ID" value="RVT95164.1"/>
    <property type="molecule type" value="Genomic_DNA"/>
</dbReference>
<keyword evidence="2" id="KW-1185">Reference proteome</keyword>
<evidence type="ECO:0000313" key="2">
    <source>
        <dbReference type="Proteomes" id="UP000282971"/>
    </source>
</evidence>
<proteinExistence type="predicted"/>
<evidence type="ECO:0000313" key="1">
    <source>
        <dbReference type="EMBL" id="RVT95164.1"/>
    </source>
</evidence>
<accession>A0A437MBZ6</accession>
<name>A0A437MBZ6_9SPHN</name>
<comment type="caution">
    <text evidence="1">The sequence shown here is derived from an EMBL/GenBank/DDBJ whole genome shotgun (WGS) entry which is preliminary data.</text>
</comment>
<sequence length="420" mass="45972">MLALIGVAALSISAKRAPSPLDGLAADYVHLSLEAGEREPGYVDAYYGPKIWAEEAKAKPGTPAELLARAQAIEAKLAAVKPTGLTPDDRRRLTFLKGQVHAATTRLAMLTGTKFSFADEAKGLFSVRPKLKPLSAYDPVIAEIEKLVPGEGPLWKRVDAFQNRYVVPADRLEPVMRAAIAECRARTAAHIALPDQERFDLELVTGKPWSGYNWYKGDAHSLIQINTDLPVRIDRAIDLGCHEGYPGHHALNMLLERKLALAKGWTEFTVYPLYSPQSFIAEGSANAGIDLAFPGAQKAAFEAAKLYPLAGLDPASAAPYDRLLGLLHKLTGARLTIAEMYLDGKIDRAKAIDLIQNYQLLSPERAKQSLSFTDSYRSYVINYGLGQDMVAASLNRAGKARWKRMEAIISEPTTPADLRH</sequence>
<organism evidence="1 2">
    <name type="scientific">Sphingomonas crocodyli</name>
    <dbReference type="NCBI Taxonomy" id="1979270"/>
    <lineage>
        <taxon>Bacteria</taxon>
        <taxon>Pseudomonadati</taxon>
        <taxon>Pseudomonadota</taxon>
        <taxon>Alphaproteobacteria</taxon>
        <taxon>Sphingomonadales</taxon>
        <taxon>Sphingomonadaceae</taxon>
        <taxon>Sphingomonas</taxon>
    </lineage>
</organism>
<evidence type="ECO:0008006" key="3">
    <source>
        <dbReference type="Google" id="ProtNLM"/>
    </source>
</evidence>
<gene>
    <name evidence="1" type="ORF">EOD43_12265</name>
</gene>
<protein>
    <recommendedName>
        <fullName evidence="3">DUF885 domain-containing protein</fullName>
    </recommendedName>
</protein>
<dbReference type="OrthoDB" id="140419at2"/>